<dbReference type="GO" id="GO:0008725">
    <property type="term" value="F:DNA-3-methyladenine glycosylase activity"/>
    <property type="evidence" value="ECO:0007669"/>
    <property type="project" value="InterPro"/>
</dbReference>
<dbReference type="InterPro" id="IPR005019">
    <property type="entry name" value="Adenine_glyco"/>
</dbReference>
<dbReference type="InterPro" id="IPR011257">
    <property type="entry name" value="DNA_glycosylase"/>
</dbReference>
<reference evidence="1" key="1">
    <citation type="submission" date="2020-05" db="EMBL/GenBank/DDBJ databases">
        <authorList>
            <person name="Chiriac C."/>
            <person name="Salcher M."/>
            <person name="Ghai R."/>
            <person name="Kavagutti S V."/>
        </authorList>
    </citation>
    <scope>NUCLEOTIDE SEQUENCE</scope>
</reference>
<sequence length="203" mass="22932">MNAGIVNADIITGTDGVGRCWWAESGNHELRRYHDEEWGLAVHDDRLLFEHICLEGFQAGLSWSTVLNKRPAFRRHFHDFDIARVARLSVRDIERMMSDPGIIRNRAKIEAAIGNAAITHELVRLRPGALDDLLWSFAPQPRKRRLRARDDVPAITAEAEALSTELRKRGFRFVGPTTMYALMQSAGLVDDHLVGCHRATRAA</sequence>
<organism evidence="1">
    <name type="scientific">freshwater metagenome</name>
    <dbReference type="NCBI Taxonomy" id="449393"/>
    <lineage>
        <taxon>unclassified sequences</taxon>
        <taxon>metagenomes</taxon>
        <taxon>ecological metagenomes</taxon>
    </lineage>
</organism>
<dbReference type="Pfam" id="PF03352">
    <property type="entry name" value="Adenine_glyco"/>
    <property type="match status" value="1"/>
</dbReference>
<dbReference type="PANTHER" id="PTHR30037:SF4">
    <property type="entry name" value="DNA-3-METHYLADENINE GLYCOSYLASE I"/>
    <property type="match status" value="1"/>
</dbReference>
<evidence type="ECO:0000313" key="1">
    <source>
        <dbReference type="EMBL" id="CAB4901572.1"/>
    </source>
</evidence>
<proteinExistence type="predicted"/>
<dbReference type="AlphaFoldDB" id="A0A6J7G013"/>
<dbReference type="GO" id="GO:0006284">
    <property type="term" value="P:base-excision repair"/>
    <property type="evidence" value="ECO:0007669"/>
    <property type="project" value="InterPro"/>
</dbReference>
<dbReference type="PANTHER" id="PTHR30037">
    <property type="entry name" value="DNA-3-METHYLADENINE GLYCOSYLASE 1"/>
    <property type="match status" value="1"/>
</dbReference>
<name>A0A6J7G013_9ZZZZ</name>
<dbReference type="EMBL" id="CAFBMB010000069">
    <property type="protein sequence ID" value="CAB4901572.1"/>
    <property type="molecule type" value="Genomic_DNA"/>
</dbReference>
<dbReference type="SUPFAM" id="SSF48150">
    <property type="entry name" value="DNA-glycosylase"/>
    <property type="match status" value="1"/>
</dbReference>
<dbReference type="InterPro" id="IPR052891">
    <property type="entry name" value="DNA-3mA_glycosylase"/>
</dbReference>
<accession>A0A6J7G013</accession>
<dbReference type="Gene3D" id="1.10.340.30">
    <property type="entry name" value="Hypothetical protein, domain 2"/>
    <property type="match status" value="1"/>
</dbReference>
<protein>
    <submittedName>
        <fullName evidence="1">Unannotated protein</fullName>
    </submittedName>
</protein>
<gene>
    <name evidence="1" type="ORF">UFOPK3516_00963</name>
</gene>